<dbReference type="VEuPathDB" id="FungiDB:PTTG_29254"/>
<evidence type="ECO:0000313" key="3">
    <source>
        <dbReference type="EnsemblFungi" id="PTTG_29254-t43_1-p1"/>
    </source>
</evidence>
<proteinExistence type="predicted"/>
<protein>
    <submittedName>
        <fullName evidence="2 3">Uncharacterized protein</fullName>
    </submittedName>
</protein>
<dbReference type="AlphaFoldDB" id="A0A180G5Y5"/>
<reference evidence="2" key="2">
    <citation type="submission" date="2016-05" db="EMBL/GenBank/DDBJ databases">
        <title>Comparative analysis highlights variable genome content of wheat rusts and divergence of the mating loci.</title>
        <authorList>
            <person name="Cuomo C.A."/>
            <person name="Bakkeren G."/>
            <person name="Szabo L."/>
            <person name="Khalil H."/>
            <person name="Joly D."/>
            <person name="Goldberg J."/>
            <person name="Young S."/>
            <person name="Zeng Q."/>
            <person name="Fellers J."/>
        </authorList>
    </citation>
    <scope>NUCLEOTIDE SEQUENCE [LARGE SCALE GENOMIC DNA]</scope>
    <source>
        <strain evidence="2">1-1 BBBD Race 1</strain>
    </source>
</reference>
<evidence type="ECO:0000313" key="4">
    <source>
        <dbReference type="Proteomes" id="UP000005240"/>
    </source>
</evidence>
<reference evidence="3" key="4">
    <citation type="submission" date="2025-05" db="UniProtKB">
        <authorList>
            <consortium name="EnsemblFungi"/>
        </authorList>
    </citation>
    <scope>IDENTIFICATION</scope>
    <source>
        <strain evidence="3">isolate 1-1 / race 1 (BBBD)</strain>
    </source>
</reference>
<evidence type="ECO:0000313" key="2">
    <source>
        <dbReference type="EMBL" id="OAV87869.1"/>
    </source>
</evidence>
<sequence length="107" mass="12941">MFEKQFAADKERFNLEDTRETERTNLKTDRIKREDKREKSQDRKDNQQHADQLEWEREKFNREKKLVTDRETKADQLQGEKNKMVMELLCEGKSTAEVETIINMIYG</sequence>
<gene>
    <name evidence="2" type="ORF">PTTG_29254</name>
</gene>
<feature type="region of interest" description="Disordered" evidence="1">
    <location>
        <begin position="1"/>
        <end position="58"/>
    </location>
</feature>
<dbReference type="Proteomes" id="UP000005240">
    <property type="component" value="Unassembled WGS sequence"/>
</dbReference>
<reference evidence="3 4" key="3">
    <citation type="journal article" date="2017" name="G3 (Bethesda)">
        <title>Comparative analysis highlights variable genome content of wheat rusts and divergence of the mating loci.</title>
        <authorList>
            <person name="Cuomo C.A."/>
            <person name="Bakkeren G."/>
            <person name="Khalil H.B."/>
            <person name="Panwar V."/>
            <person name="Joly D."/>
            <person name="Linning R."/>
            <person name="Sakthikumar S."/>
            <person name="Song X."/>
            <person name="Adiconis X."/>
            <person name="Fan L."/>
            <person name="Goldberg J.M."/>
            <person name="Levin J.Z."/>
            <person name="Young S."/>
            <person name="Zeng Q."/>
            <person name="Anikster Y."/>
            <person name="Bruce M."/>
            <person name="Wang M."/>
            <person name="Yin C."/>
            <person name="McCallum B."/>
            <person name="Szabo L.J."/>
            <person name="Hulbert S."/>
            <person name="Chen X."/>
            <person name="Fellers J.P."/>
        </authorList>
    </citation>
    <scope>NUCLEOTIDE SEQUENCE</scope>
    <source>
        <strain evidence="4">Isolate 1-1 / race 1 (BBBD)</strain>
        <strain evidence="3">isolate 1-1 / race 1 (BBBD)</strain>
    </source>
</reference>
<organism evidence="2">
    <name type="scientific">Puccinia triticina (isolate 1-1 / race 1 (BBBD))</name>
    <name type="common">Brown leaf rust fungus</name>
    <dbReference type="NCBI Taxonomy" id="630390"/>
    <lineage>
        <taxon>Eukaryota</taxon>
        <taxon>Fungi</taxon>
        <taxon>Dikarya</taxon>
        <taxon>Basidiomycota</taxon>
        <taxon>Pucciniomycotina</taxon>
        <taxon>Pucciniomycetes</taxon>
        <taxon>Pucciniales</taxon>
        <taxon>Pucciniaceae</taxon>
        <taxon>Puccinia</taxon>
    </lineage>
</organism>
<reference evidence="2" key="1">
    <citation type="submission" date="2009-11" db="EMBL/GenBank/DDBJ databases">
        <authorList>
            <consortium name="The Broad Institute Genome Sequencing Platform"/>
            <person name="Ward D."/>
            <person name="Feldgarden M."/>
            <person name="Earl A."/>
            <person name="Young S.K."/>
            <person name="Zeng Q."/>
            <person name="Koehrsen M."/>
            <person name="Alvarado L."/>
            <person name="Berlin A."/>
            <person name="Bochicchio J."/>
            <person name="Borenstein D."/>
            <person name="Chapman S.B."/>
            <person name="Chen Z."/>
            <person name="Engels R."/>
            <person name="Freedman E."/>
            <person name="Gellesch M."/>
            <person name="Goldberg J."/>
            <person name="Griggs A."/>
            <person name="Gujja S."/>
            <person name="Heilman E."/>
            <person name="Heiman D."/>
            <person name="Hepburn T."/>
            <person name="Howarth C."/>
            <person name="Jen D."/>
            <person name="Larson L."/>
            <person name="Lewis B."/>
            <person name="Mehta T."/>
            <person name="Park D."/>
            <person name="Pearson M."/>
            <person name="Roberts A."/>
            <person name="Saif S."/>
            <person name="Shea T."/>
            <person name="Shenoy N."/>
            <person name="Sisk P."/>
            <person name="Stolte C."/>
            <person name="Sykes S."/>
            <person name="Thomson T."/>
            <person name="Walk T."/>
            <person name="White J."/>
            <person name="Yandava C."/>
            <person name="Izard J."/>
            <person name="Baranova O.V."/>
            <person name="Blanton J.M."/>
            <person name="Tanner A.C."/>
            <person name="Dewhirst F.E."/>
            <person name="Haas B."/>
            <person name="Nusbaum C."/>
            <person name="Birren B."/>
        </authorList>
    </citation>
    <scope>NUCLEOTIDE SEQUENCE [LARGE SCALE GENOMIC DNA]</scope>
    <source>
        <strain evidence="2">1-1 BBBD Race 1</strain>
    </source>
</reference>
<keyword evidence="4" id="KW-1185">Reference proteome</keyword>
<dbReference type="EMBL" id="ADAS02000261">
    <property type="protein sequence ID" value="OAV87869.1"/>
    <property type="molecule type" value="Genomic_DNA"/>
</dbReference>
<dbReference type="EnsemblFungi" id="PTTG_29254-t43_1">
    <property type="protein sequence ID" value="PTTG_29254-t43_1-p1"/>
    <property type="gene ID" value="PTTG_29254"/>
</dbReference>
<name>A0A180G5Y5_PUCT1</name>
<accession>A0A180G5Y5</accession>
<evidence type="ECO:0000256" key="1">
    <source>
        <dbReference type="SAM" id="MobiDB-lite"/>
    </source>
</evidence>